<keyword evidence="3" id="KW-1185">Reference proteome</keyword>
<evidence type="ECO:0000259" key="1">
    <source>
        <dbReference type="Pfam" id="PF24847"/>
    </source>
</evidence>
<evidence type="ECO:0000313" key="3">
    <source>
        <dbReference type="Proteomes" id="UP000030645"/>
    </source>
</evidence>
<dbReference type="Proteomes" id="UP000030645">
    <property type="component" value="Unassembled WGS sequence"/>
</dbReference>
<proteinExistence type="predicted"/>
<protein>
    <recommendedName>
        <fullName evidence="1">DUF7722 domain-containing protein</fullName>
    </recommendedName>
</protein>
<accession>W9R1F4</accession>
<dbReference type="EMBL" id="KE343571">
    <property type="protein sequence ID" value="EXB36078.1"/>
    <property type="molecule type" value="Genomic_DNA"/>
</dbReference>
<dbReference type="PANTHER" id="PTHR33513:SF21">
    <property type="entry name" value="JMJN DOMAIN-CONTAINING PROTEIN"/>
    <property type="match status" value="1"/>
</dbReference>
<dbReference type="InterPro" id="IPR056139">
    <property type="entry name" value="DUF7722"/>
</dbReference>
<evidence type="ECO:0000313" key="2">
    <source>
        <dbReference type="EMBL" id="EXB36078.1"/>
    </source>
</evidence>
<sequence>MALKWFLNSTFTHVLGHTQNVGMIEGSGIKEGKERNVSMVSICKEEYPNGFQMPLHYPKYNKADYEKMEECKLDLLLKEYGFKVKGSLEEKRQFAGGAFLWPDQL</sequence>
<dbReference type="Pfam" id="PF24847">
    <property type="entry name" value="DUF7722"/>
    <property type="match status" value="1"/>
</dbReference>
<reference evidence="3" key="1">
    <citation type="submission" date="2013-01" db="EMBL/GenBank/DDBJ databases">
        <title>Draft Genome Sequence of a Mulberry Tree, Morus notabilis C.K. Schneid.</title>
        <authorList>
            <person name="He N."/>
            <person name="Zhao S."/>
        </authorList>
    </citation>
    <scope>NUCLEOTIDE SEQUENCE</scope>
</reference>
<dbReference type="eggNOG" id="ENOG502S5VI">
    <property type="taxonomic scope" value="Eukaryota"/>
</dbReference>
<dbReference type="STRING" id="981085.W9R1F4"/>
<gene>
    <name evidence="2" type="ORF">L484_018236</name>
</gene>
<dbReference type="AlphaFoldDB" id="W9R1F4"/>
<feature type="domain" description="DUF7722" evidence="1">
    <location>
        <begin position="57"/>
        <end position="102"/>
    </location>
</feature>
<name>W9R1F4_9ROSA</name>
<organism evidence="2 3">
    <name type="scientific">Morus notabilis</name>
    <dbReference type="NCBI Taxonomy" id="981085"/>
    <lineage>
        <taxon>Eukaryota</taxon>
        <taxon>Viridiplantae</taxon>
        <taxon>Streptophyta</taxon>
        <taxon>Embryophyta</taxon>
        <taxon>Tracheophyta</taxon>
        <taxon>Spermatophyta</taxon>
        <taxon>Magnoliopsida</taxon>
        <taxon>eudicotyledons</taxon>
        <taxon>Gunneridae</taxon>
        <taxon>Pentapetalae</taxon>
        <taxon>rosids</taxon>
        <taxon>fabids</taxon>
        <taxon>Rosales</taxon>
        <taxon>Moraceae</taxon>
        <taxon>Moreae</taxon>
        <taxon>Morus</taxon>
    </lineage>
</organism>
<dbReference type="PANTHER" id="PTHR33513">
    <property type="entry name" value="OS06G0523300 PROTEIN"/>
    <property type="match status" value="1"/>
</dbReference>
<dbReference type="KEGG" id="mnt:21401211"/>
<dbReference type="OrthoDB" id="1176053at2759"/>